<feature type="transmembrane region" description="Helical" evidence="7">
    <location>
        <begin position="858"/>
        <end position="882"/>
    </location>
</feature>
<name>A0A427YE53_9TREE</name>
<comment type="caution">
    <text evidence="10">The sequence shown here is derived from an EMBL/GenBank/DDBJ whole genome shotgun (WGS) entry which is preliminary data.</text>
</comment>
<evidence type="ECO:0000256" key="3">
    <source>
        <dbReference type="ARBA" id="ARBA00022989"/>
    </source>
</evidence>
<feature type="transmembrane region" description="Helical" evidence="7">
    <location>
        <begin position="833"/>
        <end position="852"/>
    </location>
</feature>
<dbReference type="InterPro" id="IPR051361">
    <property type="entry name" value="ThrE/Ser_Exporter"/>
</dbReference>
<feature type="compositionally biased region" description="Basic and acidic residues" evidence="6">
    <location>
        <begin position="352"/>
        <end position="362"/>
    </location>
</feature>
<feature type="domain" description="Threonine/Serine exporter ThrE" evidence="9">
    <location>
        <begin position="954"/>
        <end position="1087"/>
    </location>
</feature>
<dbReference type="GO" id="GO:0022857">
    <property type="term" value="F:transmembrane transporter activity"/>
    <property type="evidence" value="ECO:0007669"/>
    <property type="project" value="InterPro"/>
</dbReference>
<evidence type="ECO:0000256" key="5">
    <source>
        <dbReference type="ARBA" id="ARBA00034125"/>
    </source>
</evidence>
<evidence type="ECO:0000313" key="10">
    <source>
        <dbReference type="EMBL" id="RSH89390.1"/>
    </source>
</evidence>
<feature type="transmembrane region" description="Helical" evidence="7">
    <location>
        <begin position="948"/>
        <end position="964"/>
    </location>
</feature>
<feature type="transmembrane region" description="Helical" evidence="7">
    <location>
        <begin position="1025"/>
        <end position="1047"/>
    </location>
</feature>
<reference evidence="10 11" key="1">
    <citation type="submission" date="2018-11" db="EMBL/GenBank/DDBJ databases">
        <title>Genome sequence of Saitozyma podzolica DSM 27192.</title>
        <authorList>
            <person name="Aliyu H."/>
            <person name="Gorte O."/>
            <person name="Ochsenreither K."/>
        </authorList>
    </citation>
    <scope>NUCLEOTIDE SEQUENCE [LARGE SCALE GENOMIC DNA]</scope>
    <source>
        <strain evidence="10 11">DSM 27192</strain>
    </source>
</reference>
<dbReference type="OrthoDB" id="413008at2759"/>
<feature type="compositionally biased region" description="Polar residues" evidence="6">
    <location>
        <begin position="16"/>
        <end position="34"/>
    </location>
</feature>
<feature type="compositionally biased region" description="Basic and acidic residues" evidence="6">
    <location>
        <begin position="392"/>
        <end position="409"/>
    </location>
</feature>
<keyword evidence="11" id="KW-1185">Reference proteome</keyword>
<feature type="compositionally biased region" description="Pro residues" evidence="6">
    <location>
        <begin position="51"/>
        <end position="65"/>
    </location>
</feature>
<feature type="compositionally biased region" description="Polar residues" evidence="6">
    <location>
        <begin position="524"/>
        <end position="537"/>
    </location>
</feature>
<evidence type="ECO:0000313" key="11">
    <source>
        <dbReference type="Proteomes" id="UP000279259"/>
    </source>
</evidence>
<proteinExistence type="inferred from homology"/>
<dbReference type="Pfam" id="PF12821">
    <property type="entry name" value="ThrE_2"/>
    <property type="match status" value="1"/>
</dbReference>
<feature type="region of interest" description="Disordered" evidence="6">
    <location>
        <begin position="1"/>
        <end position="95"/>
    </location>
</feature>
<dbReference type="GO" id="GO:0016020">
    <property type="term" value="C:membrane"/>
    <property type="evidence" value="ECO:0007669"/>
    <property type="project" value="UniProtKB-SubCell"/>
</dbReference>
<feature type="region of interest" description="Disordered" evidence="6">
    <location>
        <begin position="325"/>
        <end position="451"/>
    </location>
</feature>
<feature type="transmembrane region" description="Helical" evidence="7">
    <location>
        <begin position="894"/>
        <end position="916"/>
    </location>
</feature>
<feature type="region of interest" description="Disordered" evidence="6">
    <location>
        <begin position="132"/>
        <end position="154"/>
    </location>
</feature>
<evidence type="ECO:0000259" key="8">
    <source>
        <dbReference type="Pfam" id="PF06738"/>
    </source>
</evidence>
<evidence type="ECO:0000256" key="4">
    <source>
        <dbReference type="ARBA" id="ARBA00023136"/>
    </source>
</evidence>
<feature type="region of interest" description="Disordered" evidence="6">
    <location>
        <begin position="496"/>
        <end position="546"/>
    </location>
</feature>
<gene>
    <name evidence="10" type="ORF">EHS25_002502</name>
</gene>
<feature type="transmembrane region" description="Helical" evidence="7">
    <location>
        <begin position="1067"/>
        <end position="1088"/>
    </location>
</feature>
<dbReference type="InterPro" id="IPR010619">
    <property type="entry name" value="ThrE-like_N"/>
</dbReference>
<dbReference type="AlphaFoldDB" id="A0A427YE53"/>
<dbReference type="PANTHER" id="PTHR31082:SF4">
    <property type="entry name" value="PHEROMONE-REGULATED MEMBRANE PROTEIN 10"/>
    <property type="match status" value="1"/>
</dbReference>
<evidence type="ECO:0000259" key="9">
    <source>
        <dbReference type="Pfam" id="PF12821"/>
    </source>
</evidence>
<keyword evidence="2 7" id="KW-0812">Transmembrane</keyword>
<dbReference type="EMBL" id="RSCD01000014">
    <property type="protein sequence ID" value="RSH89390.1"/>
    <property type="molecule type" value="Genomic_DNA"/>
</dbReference>
<feature type="transmembrane region" description="Helical" evidence="7">
    <location>
        <begin position="976"/>
        <end position="995"/>
    </location>
</feature>
<dbReference type="PANTHER" id="PTHR31082">
    <property type="entry name" value="PHEROMONE-REGULATED MEMBRANE PROTEIN 10"/>
    <property type="match status" value="1"/>
</dbReference>
<evidence type="ECO:0000256" key="1">
    <source>
        <dbReference type="ARBA" id="ARBA00004141"/>
    </source>
</evidence>
<evidence type="ECO:0000256" key="7">
    <source>
        <dbReference type="SAM" id="Phobius"/>
    </source>
</evidence>
<feature type="domain" description="Threonine/serine exporter-like N-terminal" evidence="8">
    <location>
        <begin position="676"/>
        <end position="914"/>
    </location>
</feature>
<evidence type="ECO:0000256" key="2">
    <source>
        <dbReference type="ARBA" id="ARBA00022692"/>
    </source>
</evidence>
<evidence type="ECO:0008006" key="12">
    <source>
        <dbReference type="Google" id="ProtNLM"/>
    </source>
</evidence>
<feature type="compositionally biased region" description="Polar residues" evidence="6">
    <location>
        <begin position="330"/>
        <end position="340"/>
    </location>
</feature>
<feature type="compositionally biased region" description="Low complexity" evidence="6">
    <location>
        <begin position="35"/>
        <end position="50"/>
    </location>
</feature>
<feature type="transmembrane region" description="Helical" evidence="7">
    <location>
        <begin position="808"/>
        <end position="826"/>
    </location>
</feature>
<keyword evidence="4 7" id="KW-0472">Membrane</keyword>
<feature type="compositionally biased region" description="Basic and acidic residues" evidence="6">
    <location>
        <begin position="164"/>
        <end position="181"/>
    </location>
</feature>
<protein>
    <recommendedName>
        <fullName evidence="12">Threonine/serine exporter-like N-terminal domain-containing protein</fullName>
    </recommendedName>
</protein>
<sequence>MSIPDNPFDNDRPNGHPTTSPPVLQVDTSSLTETASAPAAGGPTSATDGGPPSPSPGPAFPPPRDPSPHGSSTHTPGGSLLVPVAHGTKTPRRVQWTSDSHIVQVNQLPPASPVTTLDESNIDQVNEALERHQTSIRRRPPSHLSAASSDNITDEDYDYRLDVDPPNHPLEEVGSHPSQREEGEEMNLHTILDSGINEHISGEYIPMGETDGLPTVPQGPKEDEFGAAKDLVRAHTGKWGVLRRRVRGAGAVGRAFGTPTRENGPSGGSGGQSETNEKGTPAQEAFAARYPEADTRDTGTHMGGMGGMPGGASVLSSLLALYGQQGGMHSGTTSAASSRPTSDDEASDEEVEQQRRSHDADRHRGRSSWFGGRRPTTTSDDTSVSNTPGDVIIRDETRRPSHTGDDHPLTHHRSKSTSSLADRPPPSPGLSGMISRAKQQYKERERPKAARSGAGVFGALIQNTQNISGVATPAASSLAPAADKPGFSLTRYAVEAPGSESTPNTPWRPLSRPSSRAGSRPGSVHSSTAVSANGDSPSTKDDSFSIKKAVSTDDMLTIRSDNAGRKRAKPNLKLDSLGRLPASVLKESGHALKEGGQALKNAEKWILSAGKTPLTTPPADKMGTDGFFPRVMTEDERRRKEWEAEKKRRKKAKEARKKKEIFIIQHVAAILARQQFLMKLARALMMFGSPSHRLETQIQATAKVLEINAQVVYLPGTMLISFGDDATHTSETKFLKQATGLDLGKLLATHHLYWNVVHDKMSVDQASKDLDILMTTPVYYSWWQTLLIGAFCSAFITVISFYGSFIDALMSTVLGMILVGVQILSARNDLFSNVFEIVIATIISFLAAALATSNWFCYTALVSGGVVLILPGYIVLCGALELASRNITAGAVRIGYSVIYSLFLGFGISLGAELYIKISGNEVVGASDYTCQSTHAGKPWYGTTPSQYWYFLCCPGFAFFMSLRNQQPLFAKELPIMVLIAVAGWCSNHFSADAFPGRSDMTSAIGSFVVGTLGNLYGRISNGSSFPVTVVGILFQLPSGLSNGGLFNFATDATSGSTQAYDSGFQVAQQLVSVAIGLTVGLFISAVVTHPFGGGRRRGAGIFSF</sequence>
<comment type="similarity">
    <text evidence="5">Belongs to the ThrE exporter (TC 2.A.79) family.</text>
</comment>
<feature type="compositionally biased region" description="Low complexity" evidence="6">
    <location>
        <begin position="508"/>
        <end position="523"/>
    </location>
</feature>
<evidence type="ECO:0000256" key="6">
    <source>
        <dbReference type="SAM" id="MobiDB-lite"/>
    </source>
</evidence>
<organism evidence="10 11">
    <name type="scientific">Saitozyma podzolica</name>
    <dbReference type="NCBI Taxonomy" id="1890683"/>
    <lineage>
        <taxon>Eukaryota</taxon>
        <taxon>Fungi</taxon>
        <taxon>Dikarya</taxon>
        <taxon>Basidiomycota</taxon>
        <taxon>Agaricomycotina</taxon>
        <taxon>Tremellomycetes</taxon>
        <taxon>Tremellales</taxon>
        <taxon>Trimorphomycetaceae</taxon>
        <taxon>Saitozyma</taxon>
    </lineage>
</organism>
<feature type="region of interest" description="Disordered" evidence="6">
    <location>
        <begin position="252"/>
        <end position="282"/>
    </location>
</feature>
<keyword evidence="3 7" id="KW-1133">Transmembrane helix</keyword>
<dbReference type="Pfam" id="PF06738">
    <property type="entry name" value="ThrE"/>
    <property type="match status" value="1"/>
</dbReference>
<dbReference type="InterPro" id="IPR024528">
    <property type="entry name" value="ThrE_2"/>
</dbReference>
<dbReference type="Proteomes" id="UP000279259">
    <property type="component" value="Unassembled WGS sequence"/>
</dbReference>
<accession>A0A427YE53</accession>
<comment type="subcellular location">
    <subcellularLocation>
        <location evidence="1">Membrane</location>
        <topology evidence="1">Multi-pass membrane protein</topology>
    </subcellularLocation>
</comment>
<feature type="region of interest" description="Disordered" evidence="6">
    <location>
        <begin position="164"/>
        <end position="183"/>
    </location>
</feature>